<keyword evidence="2" id="KW-0378">Hydrolase</keyword>
<dbReference type="InterPro" id="IPR052558">
    <property type="entry name" value="Siderophore_Hydrolase_D"/>
</dbReference>
<dbReference type="InterPro" id="IPR029058">
    <property type="entry name" value="AB_hydrolase_fold"/>
</dbReference>
<dbReference type="Pfam" id="PF00756">
    <property type="entry name" value="Esterase"/>
    <property type="match status" value="1"/>
</dbReference>
<sequence>MEHAHLPNTCQYTAKTDRGDYIVQIAWPLIWSEDRVPHKEEPVNTLYVVDGNAYFFTAVDVTRRTEFTHGARTVVVGIGYPNKTCVYDHRRGPDLTPPTADGKYDIPLDAFGQPQDHLSFGEASKFLNTIENTIMPHVQDTLFPKAALSTGRKALFGHSYGGIFALNTLYTKPELFNTIIAASPVTWWNYSSIVKEQEVAFRERKDTIKSPPALLMTYGSAESELELGPGESEKSLAKRKACAEDDQMKESVEGMVARLQSSPNIRNIWTWKFEGEDHGSSAVTAVQQGVIKFLTEEHIG</sequence>
<reference evidence="3" key="1">
    <citation type="submission" date="2020-03" db="EMBL/GenBank/DDBJ databases">
        <title>Draft Genome Sequence of Cylindrodendrum hubeiense.</title>
        <authorList>
            <person name="Buettner E."/>
            <person name="Kellner H."/>
        </authorList>
    </citation>
    <scope>NUCLEOTIDE SEQUENCE</scope>
    <source>
        <strain evidence="3">IHI 201604</strain>
    </source>
</reference>
<accession>A0A9P5H0U6</accession>
<dbReference type="PANTHER" id="PTHR40841:SF2">
    <property type="entry name" value="SIDEROPHORE-DEGRADING ESTERASE (EUROFUNG)"/>
    <property type="match status" value="1"/>
</dbReference>
<organism evidence="3 4">
    <name type="scientific">Cylindrodendrum hubeiense</name>
    <dbReference type="NCBI Taxonomy" id="595255"/>
    <lineage>
        <taxon>Eukaryota</taxon>
        <taxon>Fungi</taxon>
        <taxon>Dikarya</taxon>
        <taxon>Ascomycota</taxon>
        <taxon>Pezizomycotina</taxon>
        <taxon>Sordariomycetes</taxon>
        <taxon>Hypocreomycetidae</taxon>
        <taxon>Hypocreales</taxon>
        <taxon>Nectriaceae</taxon>
        <taxon>Cylindrodendrum</taxon>
    </lineage>
</organism>
<proteinExistence type="inferred from homology"/>
<evidence type="ECO:0000256" key="1">
    <source>
        <dbReference type="ARBA" id="ARBA00005622"/>
    </source>
</evidence>
<name>A0A9P5H0U6_9HYPO</name>
<evidence type="ECO:0000313" key="3">
    <source>
        <dbReference type="EMBL" id="KAF7544674.1"/>
    </source>
</evidence>
<keyword evidence="4" id="KW-1185">Reference proteome</keyword>
<dbReference type="Gene3D" id="3.40.50.1820">
    <property type="entry name" value="alpha/beta hydrolase"/>
    <property type="match status" value="1"/>
</dbReference>
<protein>
    <submittedName>
        <fullName evidence="3">Uncharacterized protein</fullName>
    </submittedName>
</protein>
<dbReference type="PANTHER" id="PTHR40841">
    <property type="entry name" value="SIDEROPHORE TRIACETYLFUSARININE C ESTERASE"/>
    <property type="match status" value="1"/>
</dbReference>
<dbReference type="GO" id="GO:0016788">
    <property type="term" value="F:hydrolase activity, acting on ester bonds"/>
    <property type="evidence" value="ECO:0007669"/>
    <property type="project" value="TreeGrafter"/>
</dbReference>
<gene>
    <name evidence="3" type="ORF">G7Z17_g9759</name>
</gene>
<dbReference type="AlphaFoldDB" id="A0A9P5H0U6"/>
<comment type="similarity">
    <text evidence="1">Belongs to the esterase D family.</text>
</comment>
<dbReference type="SUPFAM" id="SSF53474">
    <property type="entry name" value="alpha/beta-Hydrolases"/>
    <property type="match status" value="1"/>
</dbReference>
<evidence type="ECO:0000256" key="2">
    <source>
        <dbReference type="ARBA" id="ARBA00022801"/>
    </source>
</evidence>
<evidence type="ECO:0000313" key="4">
    <source>
        <dbReference type="Proteomes" id="UP000722485"/>
    </source>
</evidence>
<dbReference type="EMBL" id="JAANBB010000291">
    <property type="protein sequence ID" value="KAF7544674.1"/>
    <property type="molecule type" value="Genomic_DNA"/>
</dbReference>
<dbReference type="OrthoDB" id="446683at2759"/>
<dbReference type="InterPro" id="IPR000801">
    <property type="entry name" value="Esterase-like"/>
</dbReference>
<comment type="caution">
    <text evidence="3">The sequence shown here is derived from an EMBL/GenBank/DDBJ whole genome shotgun (WGS) entry which is preliminary data.</text>
</comment>
<dbReference type="Proteomes" id="UP000722485">
    <property type="component" value="Unassembled WGS sequence"/>
</dbReference>